<dbReference type="InterPro" id="IPR031107">
    <property type="entry name" value="Small_HSP"/>
</dbReference>
<name>A0ABM8EHF8_9BACT</name>
<evidence type="ECO:0000256" key="2">
    <source>
        <dbReference type="RuleBase" id="RU003616"/>
    </source>
</evidence>
<dbReference type="RefSeq" id="WP_282001944.1">
    <property type="nucleotide sequence ID" value="NZ_AP027151.1"/>
</dbReference>
<dbReference type="PANTHER" id="PTHR11527">
    <property type="entry name" value="HEAT-SHOCK PROTEIN 20 FAMILY MEMBER"/>
    <property type="match status" value="1"/>
</dbReference>
<dbReference type="PROSITE" id="PS01031">
    <property type="entry name" value="SHSP"/>
    <property type="match status" value="1"/>
</dbReference>
<dbReference type="EMBL" id="AP027151">
    <property type="protein sequence ID" value="BDV41852.1"/>
    <property type="molecule type" value="Genomic_DNA"/>
</dbReference>
<dbReference type="Pfam" id="PF00011">
    <property type="entry name" value="HSP20"/>
    <property type="match status" value="1"/>
</dbReference>
<comment type="similarity">
    <text evidence="1 2">Belongs to the small heat shock protein (HSP20) family.</text>
</comment>
<keyword evidence="5" id="KW-1185">Reference proteome</keyword>
<dbReference type="SUPFAM" id="SSF49764">
    <property type="entry name" value="HSP20-like chaperones"/>
    <property type="match status" value="1"/>
</dbReference>
<feature type="domain" description="SHSP" evidence="3">
    <location>
        <begin position="36"/>
        <end position="146"/>
    </location>
</feature>
<evidence type="ECO:0000259" key="3">
    <source>
        <dbReference type="PROSITE" id="PS01031"/>
    </source>
</evidence>
<dbReference type="Proteomes" id="UP001317705">
    <property type="component" value="Chromosome"/>
</dbReference>
<gene>
    <name evidence="4" type="ORF">GURASL_07750</name>
</gene>
<dbReference type="InterPro" id="IPR008978">
    <property type="entry name" value="HSP20-like_chaperone"/>
</dbReference>
<accession>A0ABM8EHF8</accession>
<dbReference type="InterPro" id="IPR002068">
    <property type="entry name" value="A-crystallin/Hsp20_dom"/>
</dbReference>
<proteinExistence type="inferred from homology"/>
<dbReference type="Gene3D" id="2.60.40.790">
    <property type="match status" value="1"/>
</dbReference>
<reference evidence="4 5" key="1">
    <citation type="submission" date="2022-12" db="EMBL/GenBank/DDBJ databases">
        <title>Polyphasic characterization of Geotalea uranireducens NIT-SL11 newly isolated from a complex of sewage sludge and microbially reduced graphene oxide.</title>
        <authorList>
            <person name="Xie L."/>
            <person name="Yoshida N."/>
            <person name="Meng L."/>
        </authorList>
    </citation>
    <scope>NUCLEOTIDE SEQUENCE [LARGE SCALE GENOMIC DNA]</scope>
    <source>
        <strain evidence="4 5">NIT-SL11</strain>
    </source>
</reference>
<evidence type="ECO:0000313" key="4">
    <source>
        <dbReference type="EMBL" id="BDV41852.1"/>
    </source>
</evidence>
<evidence type="ECO:0000256" key="1">
    <source>
        <dbReference type="PROSITE-ProRule" id="PRU00285"/>
    </source>
</evidence>
<evidence type="ECO:0000313" key="5">
    <source>
        <dbReference type="Proteomes" id="UP001317705"/>
    </source>
</evidence>
<protein>
    <recommendedName>
        <fullName evidence="3">SHSP domain-containing protein</fullName>
    </recommendedName>
</protein>
<sequence>MASQFREMERWFEEAFNRPFFGMNWLPFRGMLHELGEGGGISPSIDMYEERNELVVKAEMPGISSENLNLRLVDNNLIIAAERNSEERVEEANYLRLERSHGSFSRALSLPDGLDTDHIKASLKDGILEIRFPRRESSTIKQITVE</sequence>
<dbReference type="CDD" id="cd06464">
    <property type="entry name" value="ACD_sHsps-like"/>
    <property type="match status" value="1"/>
</dbReference>
<organism evidence="4 5">
    <name type="scientific">Geotalea uraniireducens</name>
    <dbReference type="NCBI Taxonomy" id="351604"/>
    <lineage>
        <taxon>Bacteria</taxon>
        <taxon>Pseudomonadati</taxon>
        <taxon>Thermodesulfobacteriota</taxon>
        <taxon>Desulfuromonadia</taxon>
        <taxon>Geobacterales</taxon>
        <taxon>Geobacteraceae</taxon>
        <taxon>Geotalea</taxon>
    </lineage>
</organism>